<proteinExistence type="predicted"/>
<name>A0A0G4FN52_9ALVE</name>
<organism evidence="2">
    <name type="scientific">Chromera velia CCMP2878</name>
    <dbReference type="NCBI Taxonomy" id="1169474"/>
    <lineage>
        <taxon>Eukaryota</taxon>
        <taxon>Sar</taxon>
        <taxon>Alveolata</taxon>
        <taxon>Colpodellida</taxon>
        <taxon>Chromeraceae</taxon>
        <taxon>Chromera</taxon>
    </lineage>
</organism>
<evidence type="ECO:0000313" key="2">
    <source>
        <dbReference type="EMBL" id="CEM15006.1"/>
    </source>
</evidence>
<feature type="region of interest" description="Disordered" evidence="1">
    <location>
        <begin position="219"/>
        <end position="305"/>
    </location>
</feature>
<dbReference type="EMBL" id="CDMZ01000471">
    <property type="protein sequence ID" value="CEM15006.1"/>
    <property type="molecule type" value="Genomic_DNA"/>
</dbReference>
<feature type="compositionally biased region" description="Basic and acidic residues" evidence="1">
    <location>
        <begin position="9"/>
        <end position="19"/>
    </location>
</feature>
<dbReference type="VEuPathDB" id="CryptoDB:Cvel_17688"/>
<accession>A0A0G4FN52</accession>
<feature type="compositionally biased region" description="Basic and acidic residues" evidence="1">
    <location>
        <begin position="245"/>
        <end position="258"/>
    </location>
</feature>
<gene>
    <name evidence="2" type="ORF">Cvel_17688</name>
</gene>
<feature type="region of interest" description="Disordered" evidence="1">
    <location>
        <begin position="1"/>
        <end position="43"/>
    </location>
</feature>
<dbReference type="AlphaFoldDB" id="A0A0G4FN52"/>
<feature type="compositionally biased region" description="Basic and acidic residues" evidence="1">
    <location>
        <begin position="267"/>
        <end position="278"/>
    </location>
</feature>
<evidence type="ECO:0000256" key="1">
    <source>
        <dbReference type="SAM" id="MobiDB-lite"/>
    </source>
</evidence>
<sequence>MVLRLRGGAPEKKDRDQRATGEWQNSRGNLNRKRQKPDGEDEGFSQIADTFKALLVCREINGEPCCESRRQTFCLGLSCFCIDLLSWFTVEMEALVIRESSSPSRYGTLPSEPMKESKHEGGVIYHKTDENCVFALAVRQDEGTEHNIRNLFQDLLTLVLDQLETTAGKSGTVSVKEATQLINAMSKDLPRRLITKIHKCKSSCISSGAAPLKFLPVQDSTGQHKGRQGAGRFSGVPTLGTNRMPTEEEHRRGKRDGEGALQTAGGGERERKERRDGPQESGRLLPIEESPGACGGRGKERLPDIGEKGFGNTGFMKRLGHGVMYHMCTLLGLQMNQGTDPEVVSLLRQDGCKDPQDATEAKKHLAVLWSAPLYQKDGKWKTAVHP</sequence>
<protein>
    <submittedName>
        <fullName evidence="2">Uncharacterized protein</fullName>
    </submittedName>
</protein>
<reference evidence="2" key="1">
    <citation type="submission" date="2014-11" db="EMBL/GenBank/DDBJ databases">
        <authorList>
            <person name="Otto D Thomas"/>
            <person name="Naeem Raeece"/>
        </authorList>
    </citation>
    <scope>NUCLEOTIDE SEQUENCE</scope>
</reference>